<keyword evidence="2" id="KW-0808">Transferase</keyword>
<evidence type="ECO:0000259" key="1">
    <source>
        <dbReference type="Pfam" id="PF13480"/>
    </source>
</evidence>
<organism evidence="2 3">
    <name type="scientific">Microvirga mediterraneensis</name>
    <dbReference type="NCBI Taxonomy" id="2754695"/>
    <lineage>
        <taxon>Bacteria</taxon>
        <taxon>Pseudomonadati</taxon>
        <taxon>Pseudomonadota</taxon>
        <taxon>Alphaproteobacteria</taxon>
        <taxon>Hyphomicrobiales</taxon>
        <taxon>Methylobacteriaceae</taxon>
        <taxon>Microvirga</taxon>
    </lineage>
</organism>
<dbReference type="InterPro" id="IPR038740">
    <property type="entry name" value="BioF2-like_GNAT_dom"/>
</dbReference>
<evidence type="ECO:0000313" key="2">
    <source>
        <dbReference type="EMBL" id="MBA1157449.1"/>
    </source>
</evidence>
<protein>
    <submittedName>
        <fullName evidence="2">GNAT family N-acetyltransferase</fullName>
    </submittedName>
</protein>
<sequence length="348" mass="39633">MKVTVFSANQLPEELLTRWAEIQQKHPDLGSPFFCPGFTQAVAAVRNDAQVAVINGGEAFFPFQRSSLGFGRPIGGAVSDYHGLIAPPGKRYDLVTLMRACKLLNWDFDHVPASQEDFSPWQTIEAKSYILDISSDQQVVSKETRSRYSSKLRKLERDFGEIEFEMECNDPEIVRLCLSLKSSQYRRSGVIDLFSMPWAQALAETIAAKQEPSFAGVTSVLRAGRRPVAIHFGMRSKTTWHYWFPAYDIEFGRYSPGMLLLLKMISRAPEMNIKAIDFGKGDTDYKRQLSNRTVPLIEGSAAISRSLVALRQSQRDLTEWVRRAPFVQMIPARLRKVAWRAQEWARFR</sequence>
<keyword evidence="3" id="KW-1185">Reference proteome</keyword>
<evidence type="ECO:0000313" key="3">
    <source>
        <dbReference type="Proteomes" id="UP000572984"/>
    </source>
</evidence>
<proteinExistence type="predicted"/>
<dbReference type="Proteomes" id="UP000572984">
    <property type="component" value="Unassembled WGS sequence"/>
</dbReference>
<name>A0A838BQV0_9HYPH</name>
<feature type="domain" description="BioF2-like acetyltransferase" evidence="1">
    <location>
        <begin position="143"/>
        <end position="287"/>
    </location>
</feature>
<dbReference type="SUPFAM" id="SSF55729">
    <property type="entry name" value="Acyl-CoA N-acyltransferases (Nat)"/>
    <property type="match status" value="1"/>
</dbReference>
<comment type="caution">
    <text evidence="2">The sequence shown here is derived from an EMBL/GenBank/DDBJ whole genome shotgun (WGS) entry which is preliminary data.</text>
</comment>
<dbReference type="GO" id="GO:0016740">
    <property type="term" value="F:transferase activity"/>
    <property type="evidence" value="ECO:0007669"/>
    <property type="project" value="UniProtKB-KW"/>
</dbReference>
<dbReference type="AlphaFoldDB" id="A0A838BQV0"/>
<dbReference type="RefSeq" id="WP_181052918.1">
    <property type="nucleotide sequence ID" value="NZ_JACDXJ010000001.1"/>
</dbReference>
<accession>A0A838BQV0</accession>
<gene>
    <name evidence="2" type="ORF">H0S73_15080</name>
</gene>
<reference evidence="2 3" key="1">
    <citation type="submission" date="2020-07" db="EMBL/GenBank/DDBJ databases">
        <title>Draft genome and description of Microvirga mediterraneensis Marseille-Q2068 sp. nov.</title>
        <authorList>
            <person name="Boxberger M."/>
        </authorList>
    </citation>
    <scope>NUCLEOTIDE SEQUENCE [LARGE SCALE GENOMIC DNA]</scope>
    <source>
        <strain evidence="2 3">Marseille-Q2068</strain>
    </source>
</reference>
<dbReference type="EMBL" id="JACDXJ010000001">
    <property type="protein sequence ID" value="MBA1157449.1"/>
    <property type="molecule type" value="Genomic_DNA"/>
</dbReference>
<dbReference type="Gene3D" id="3.40.630.30">
    <property type="match status" value="1"/>
</dbReference>
<dbReference type="Pfam" id="PF13480">
    <property type="entry name" value="Acetyltransf_6"/>
    <property type="match status" value="1"/>
</dbReference>
<dbReference type="InterPro" id="IPR016181">
    <property type="entry name" value="Acyl_CoA_acyltransferase"/>
</dbReference>